<keyword evidence="2" id="KW-0175">Coiled coil</keyword>
<evidence type="ECO:0000256" key="1">
    <source>
        <dbReference type="ARBA" id="ARBA00001946"/>
    </source>
</evidence>
<feature type="coiled-coil region" evidence="2">
    <location>
        <begin position="295"/>
        <end position="325"/>
    </location>
</feature>
<dbReference type="eggNOG" id="COG5001">
    <property type="taxonomic scope" value="Bacteria"/>
</dbReference>
<evidence type="ECO:0000313" key="5">
    <source>
        <dbReference type="EMBL" id="ENY71314.1"/>
    </source>
</evidence>
<dbReference type="Pfam" id="PF00990">
    <property type="entry name" value="GGDEF"/>
    <property type="match status" value="1"/>
</dbReference>
<dbReference type="InterPro" id="IPR043128">
    <property type="entry name" value="Rev_trsase/Diguanyl_cyclase"/>
</dbReference>
<organism evidence="5 6">
    <name type="scientific">Aeromonas diversa CDC 2478-85</name>
    <dbReference type="NCBI Taxonomy" id="1268237"/>
    <lineage>
        <taxon>Bacteria</taxon>
        <taxon>Pseudomonadati</taxon>
        <taxon>Pseudomonadota</taxon>
        <taxon>Gammaproteobacteria</taxon>
        <taxon>Aeromonadales</taxon>
        <taxon>Aeromonadaceae</taxon>
        <taxon>Aeromonas</taxon>
    </lineage>
</organism>
<dbReference type="SMART" id="SM00267">
    <property type="entry name" value="GGDEF"/>
    <property type="match status" value="1"/>
</dbReference>
<dbReference type="Gene3D" id="3.30.70.270">
    <property type="match status" value="1"/>
</dbReference>
<reference evidence="5 6" key="1">
    <citation type="journal article" date="2013" name="Genome Announc.">
        <title>Draft Genome Sequence of the Aeromonas diversa Type Strain.</title>
        <authorList>
            <person name="Farfan M."/>
            <person name="Spataro N."/>
            <person name="Sanglas A."/>
            <person name="Albarral V."/>
            <person name="Loren J.G."/>
            <person name="Bosch E."/>
            <person name="Fuste M.C."/>
        </authorList>
    </citation>
    <scope>NUCLEOTIDE SEQUENCE [LARGE SCALE GENOMIC DNA]</scope>
    <source>
        <strain evidence="5 6">2478-85</strain>
    </source>
</reference>
<evidence type="ECO:0000259" key="4">
    <source>
        <dbReference type="PROSITE" id="PS50887"/>
    </source>
</evidence>
<evidence type="ECO:0000259" key="3">
    <source>
        <dbReference type="PROSITE" id="PS50883"/>
    </source>
</evidence>
<evidence type="ECO:0000313" key="6">
    <source>
        <dbReference type="Proteomes" id="UP000023775"/>
    </source>
</evidence>
<dbReference type="SMART" id="SM00052">
    <property type="entry name" value="EAL"/>
    <property type="match status" value="1"/>
</dbReference>
<dbReference type="Pfam" id="PF00563">
    <property type="entry name" value="EAL"/>
    <property type="match status" value="1"/>
</dbReference>
<dbReference type="InterPro" id="IPR001633">
    <property type="entry name" value="EAL_dom"/>
</dbReference>
<dbReference type="SUPFAM" id="SSF55073">
    <property type="entry name" value="Nucleotide cyclase"/>
    <property type="match status" value="1"/>
</dbReference>
<accession>N9TYX0</accession>
<feature type="domain" description="EAL" evidence="3">
    <location>
        <begin position="501"/>
        <end position="756"/>
    </location>
</feature>
<evidence type="ECO:0000256" key="2">
    <source>
        <dbReference type="SAM" id="Coils"/>
    </source>
</evidence>
<protein>
    <submittedName>
        <fullName evidence="5">GAF domain/GGDEF domain/EAL domain-containing protein</fullName>
    </submittedName>
</protein>
<gene>
    <name evidence="5" type="ORF">G114_13908</name>
</gene>
<dbReference type="CDD" id="cd01948">
    <property type="entry name" value="EAL"/>
    <property type="match status" value="1"/>
</dbReference>
<feature type="domain" description="GGDEF" evidence="4">
    <location>
        <begin position="361"/>
        <end position="494"/>
    </location>
</feature>
<dbReference type="Proteomes" id="UP000023775">
    <property type="component" value="Unassembled WGS sequence"/>
</dbReference>
<dbReference type="InterPro" id="IPR035919">
    <property type="entry name" value="EAL_sf"/>
</dbReference>
<name>N9TYX0_9GAMM</name>
<dbReference type="OrthoDB" id="9804951at2"/>
<dbReference type="InterPro" id="IPR029787">
    <property type="entry name" value="Nucleotide_cyclase"/>
</dbReference>
<dbReference type="PROSITE" id="PS50887">
    <property type="entry name" value="GGDEF"/>
    <property type="match status" value="1"/>
</dbReference>
<dbReference type="PANTHER" id="PTHR33121">
    <property type="entry name" value="CYCLIC DI-GMP PHOSPHODIESTERASE PDEF"/>
    <property type="match status" value="1"/>
</dbReference>
<dbReference type="Gene3D" id="3.20.20.450">
    <property type="entry name" value="EAL domain"/>
    <property type="match status" value="1"/>
</dbReference>
<dbReference type="CDD" id="cd01949">
    <property type="entry name" value="GGDEF"/>
    <property type="match status" value="1"/>
</dbReference>
<dbReference type="PANTHER" id="PTHR33121:SF70">
    <property type="entry name" value="SIGNALING PROTEIN YKOW"/>
    <property type="match status" value="1"/>
</dbReference>
<comment type="cofactor">
    <cofactor evidence="1">
        <name>Mg(2+)</name>
        <dbReference type="ChEBI" id="CHEBI:18420"/>
    </cofactor>
</comment>
<dbReference type="AlphaFoldDB" id="N9TYX0"/>
<dbReference type="SUPFAM" id="SSF141868">
    <property type="entry name" value="EAL domain-like"/>
    <property type="match status" value="1"/>
</dbReference>
<dbReference type="PATRIC" id="fig|1268237.3.peg.2737"/>
<dbReference type="FunFam" id="3.30.70.270:FF:000001">
    <property type="entry name" value="Diguanylate cyclase domain protein"/>
    <property type="match status" value="1"/>
</dbReference>
<dbReference type="RefSeq" id="WP_005356309.1">
    <property type="nucleotide sequence ID" value="NZ_APVG01000038.1"/>
</dbReference>
<dbReference type="GO" id="GO:0071111">
    <property type="term" value="F:cyclic-guanylate-specific phosphodiesterase activity"/>
    <property type="evidence" value="ECO:0007669"/>
    <property type="project" value="InterPro"/>
</dbReference>
<dbReference type="NCBIfam" id="TIGR00254">
    <property type="entry name" value="GGDEF"/>
    <property type="match status" value="1"/>
</dbReference>
<dbReference type="InterPro" id="IPR000160">
    <property type="entry name" value="GGDEF_dom"/>
</dbReference>
<dbReference type="InterPro" id="IPR050706">
    <property type="entry name" value="Cyclic-di-GMP_PDE-like"/>
</dbReference>
<keyword evidence="6" id="KW-1185">Reference proteome</keyword>
<dbReference type="PROSITE" id="PS50883">
    <property type="entry name" value="EAL"/>
    <property type="match status" value="1"/>
</dbReference>
<comment type="caution">
    <text evidence="5">The sequence shown here is derived from an EMBL/GenBank/DDBJ whole genome shotgun (WGS) entry which is preliminary data.</text>
</comment>
<proteinExistence type="predicted"/>
<dbReference type="EMBL" id="APVG01000038">
    <property type="protein sequence ID" value="ENY71314.1"/>
    <property type="molecule type" value="Genomic_DNA"/>
</dbReference>
<sequence length="760" mass="86956">MIDTQGTQHTTPLLALVSSILNFPPPAQATADEFEQLRASLSGYCPLSHFALLGYGSAGLRWIYESGLPPSLREQVKADPQRMMEMLLHLKEDAGWCLLPVENGAITWLLAKTEPAEQPTLHLLLECLAHRLSETQAGSHLGEEASPFINHRPDWHQKVESLARIMRLANTLPPQALYAQLDAAARFMLGVQDFILLHLEERGVDLIYPERSEHPDSELMALCHRNHPVEAERQGLFWTSHPLRLQRTYFAHLMLSSRAPPGADERLLVDFLKGQLTMVMELQRIRDQLVDYNSEETLNQRLLQLRQANLRLQKQLKRHQELERKLQFDALHDPLTRLPNRACLMTRLEQSMKHFHRYKSPGFTLIFIDIDHFKTINDRLGHHVGDLLLKELALRLSTCIRQNDMVARLGGDEFVIYLDNSMDEASINPVLNRLMERHSTPFHILGNELPIHMSIGVAMVTEQTSDISQLLHQADLAMYQAKRNGRNRIVVYSEECSSQAWLSPEYELKQALTERRIIPYFQPLIRLKDSRLVGLEVMARWLTPEGALKDAFDFIPLAEQCGLILELDCHILRHTCQQLNNWLEQIGSIKFKVALNLSGKHLASREQVEQLLTIVQESGLSPRYLVFEFNERELSRQDGNTLTILHELRARGIQISLDDFGTGFSSLNALFHYPVDYIKVDDSFTHRMLQSPKDLAMIRAMRDISQDLGFHLVVEGIENQAEYQKLVELGCELGQGRFIAPPMQGIDIPPLLGRPFPVKR</sequence>